<accession>A0A921ENN1</accession>
<dbReference type="GO" id="GO:0004175">
    <property type="term" value="F:endopeptidase activity"/>
    <property type="evidence" value="ECO:0007669"/>
    <property type="project" value="UniProtKB-ARBA"/>
</dbReference>
<evidence type="ECO:0000256" key="1">
    <source>
        <dbReference type="SAM" id="Phobius"/>
    </source>
</evidence>
<name>A0A921ENN1_9ACTN</name>
<gene>
    <name evidence="3" type="ORF">K8V15_01675</name>
</gene>
<organism evidence="3 4">
    <name type="scientific">Tessaracoccus flavescens</name>
    <dbReference type="NCBI Taxonomy" id="399497"/>
    <lineage>
        <taxon>Bacteria</taxon>
        <taxon>Bacillati</taxon>
        <taxon>Actinomycetota</taxon>
        <taxon>Actinomycetes</taxon>
        <taxon>Propionibacteriales</taxon>
        <taxon>Propionibacteriaceae</taxon>
        <taxon>Tessaracoccus</taxon>
    </lineage>
</organism>
<feature type="transmembrane region" description="Helical" evidence="1">
    <location>
        <begin position="234"/>
        <end position="258"/>
    </location>
</feature>
<keyword evidence="3" id="KW-0378">Hydrolase</keyword>
<feature type="transmembrane region" description="Helical" evidence="1">
    <location>
        <begin position="68"/>
        <end position="93"/>
    </location>
</feature>
<dbReference type="AlphaFoldDB" id="A0A921ENN1"/>
<evidence type="ECO:0000259" key="2">
    <source>
        <dbReference type="Pfam" id="PF02517"/>
    </source>
</evidence>
<sequence length="263" mass="28980">MSADTVDGAAPLQRLRAEMAIVLLLSLGQSAIYAVLSIIEKLTRPTPLNQQVTSMNNSATPDRPWLDLAYQIANVTLPLMPVVLVLYLLAVHHRPDGGPFRSMGFDLRRPGHDLAWGFGIFAVIGVAGLAFYLFAVEIGINTQINTSGLQQIWWMVPILILRAAMNGILEEVVMVGYLFTRWAQTGAKMWVIVIISALVRGGYHLYQGFGGFIGNLVMGLAFGWLFLKLKRRVMPLVITHTLLDIAAFLGAPLLPWLMSLIGR</sequence>
<reference evidence="3" key="2">
    <citation type="submission" date="2021-09" db="EMBL/GenBank/DDBJ databases">
        <authorList>
            <person name="Gilroy R."/>
        </authorList>
    </citation>
    <scope>NUCLEOTIDE SEQUENCE</scope>
    <source>
        <strain evidence="3">ChiGjej3B3-7470</strain>
    </source>
</reference>
<protein>
    <submittedName>
        <fullName evidence="3">CPBP family intramembrane metalloprotease</fullName>
    </submittedName>
</protein>
<dbReference type="GO" id="GO:0008237">
    <property type="term" value="F:metallopeptidase activity"/>
    <property type="evidence" value="ECO:0007669"/>
    <property type="project" value="UniProtKB-KW"/>
</dbReference>
<feature type="transmembrane region" description="Helical" evidence="1">
    <location>
        <begin position="20"/>
        <end position="39"/>
    </location>
</feature>
<proteinExistence type="predicted"/>
<feature type="transmembrane region" description="Helical" evidence="1">
    <location>
        <begin position="209"/>
        <end position="227"/>
    </location>
</feature>
<evidence type="ECO:0000313" key="4">
    <source>
        <dbReference type="Proteomes" id="UP000712713"/>
    </source>
</evidence>
<reference evidence="3" key="1">
    <citation type="journal article" date="2021" name="PeerJ">
        <title>Extensive microbial diversity within the chicken gut microbiome revealed by metagenomics and culture.</title>
        <authorList>
            <person name="Gilroy R."/>
            <person name="Ravi A."/>
            <person name="Getino M."/>
            <person name="Pursley I."/>
            <person name="Horton D.L."/>
            <person name="Alikhan N.F."/>
            <person name="Baker D."/>
            <person name="Gharbi K."/>
            <person name="Hall N."/>
            <person name="Watson M."/>
            <person name="Adriaenssens E.M."/>
            <person name="Foster-Nyarko E."/>
            <person name="Jarju S."/>
            <person name="Secka A."/>
            <person name="Antonio M."/>
            <person name="Oren A."/>
            <person name="Chaudhuri R.R."/>
            <person name="La Ragione R."/>
            <person name="Hildebrand F."/>
            <person name="Pallen M.J."/>
        </authorList>
    </citation>
    <scope>NUCLEOTIDE SEQUENCE</scope>
    <source>
        <strain evidence="3">ChiGjej3B3-7470</strain>
    </source>
</reference>
<dbReference type="GO" id="GO:0080120">
    <property type="term" value="P:CAAX-box protein maturation"/>
    <property type="evidence" value="ECO:0007669"/>
    <property type="project" value="UniProtKB-ARBA"/>
</dbReference>
<dbReference type="Pfam" id="PF02517">
    <property type="entry name" value="Rce1-like"/>
    <property type="match status" value="1"/>
</dbReference>
<keyword evidence="3" id="KW-0482">Metalloprotease</keyword>
<feature type="transmembrane region" description="Helical" evidence="1">
    <location>
        <begin position="114"/>
        <end position="134"/>
    </location>
</feature>
<keyword evidence="1" id="KW-1133">Transmembrane helix</keyword>
<feature type="transmembrane region" description="Helical" evidence="1">
    <location>
        <begin position="154"/>
        <end position="179"/>
    </location>
</feature>
<evidence type="ECO:0000313" key="3">
    <source>
        <dbReference type="EMBL" id="HJE50686.1"/>
    </source>
</evidence>
<dbReference type="Proteomes" id="UP000712713">
    <property type="component" value="Unassembled WGS sequence"/>
</dbReference>
<comment type="caution">
    <text evidence="3">The sequence shown here is derived from an EMBL/GenBank/DDBJ whole genome shotgun (WGS) entry which is preliminary data.</text>
</comment>
<dbReference type="InterPro" id="IPR003675">
    <property type="entry name" value="Rce1/LyrA-like_dom"/>
</dbReference>
<feature type="domain" description="CAAX prenyl protease 2/Lysostaphin resistance protein A-like" evidence="2">
    <location>
        <begin position="153"/>
        <end position="245"/>
    </location>
</feature>
<keyword evidence="1" id="KW-0472">Membrane</keyword>
<keyword evidence="1" id="KW-0812">Transmembrane</keyword>
<dbReference type="EMBL" id="DYZF01000042">
    <property type="protein sequence ID" value="HJE50686.1"/>
    <property type="molecule type" value="Genomic_DNA"/>
</dbReference>
<feature type="transmembrane region" description="Helical" evidence="1">
    <location>
        <begin position="186"/>
        <end position="203"/>
    </location>
</feature>
<keyword evidence="3" id="KW-0645">Protease</keyword>